<protein>
    <submittedName>
        <fullName evidence="1">Unnamed protein product</fullName>
    </submittedName>
</protein>
<dbReference type="AlphaFoldDB" id="A0AAN5C0Z2"/>
<dbReference type="EMBL" id="BSYA01000155">
    <property type="protein sequence ID" value="GMG35015.1"/>
    <property type="molecule type" value="Genomic_DNA"/>
</dbReference>
<name>A0AAN5C0Z2_ASPOZ</name>
<gene>
    <name evidence="1" type="ORF">Aory04_001028700</name>
</gene>
<sequence>MLKMRCWKSNKYCTFVWGASDIVPINRWPSLPTHAPQSQDEELDRCFVGHAGIITAAVDDLSYHDDQATFHQSNHDDRNGDVK</sequence>
<evidence type="ECO:0000313" key="2">
    <source>
        <dbReference type="Proteomes" id="UP001165205"/>
    </source>
</evidence>
<evidence type="ECO:0000313" key="1">
    <source>
        <dbReference type="EMBL" id="GMG35015.1"/>
    </source>
</evidence>
<organism evidence="1 2">
    <name type="scientific">Aspergillus oryzae</name>
    <name type="common">Yellow koji mold</name>
    <dbReference type="NCBI Taxonomy" id="5062"/>
    <lineage>
        <taxon>Eukaryota</taxon>
        <taxon>Fungi</taxon>
        <taxon>Dikarya</taxon>
        <taxon>Ascomycota</taxon>
        <taxon>Pezizomycotina</taxon>
        <taxon>Eurotiomycetes</taxon>
        <taxon>Eurotiomycetidae</taxon>
        <taxon>Eurotiales</taxon>
        <taxon>Aspergillaceae</taxon>
        <taxon>Aspergillus</taxon>
        <taxon>Aspergillus subgen. Circumdati</taxon>
    </lineage>
</organism>
<comment type="caution">
    <text evidence="1">The sequence shown here is derived from an EMBL/GenBank/DDBJ whole genome shotgun (WGS) entry which is preliminary data.</text>
</comment>
<proteinExistence type="predicted"/>
<dbReference type="Proteomes" id="UP001165205">
    <property type="component" value="Unassembled WGS sequence"/>
</dbReference>
<reference evidence="1" key="1">
    <citation type="submission" date="2023-04" db="EMBL/GenBank/DDBJ databases">
        <title>Aspergillus oryzae NBRC 4228.</title>
        <authorList>
            <person name="Ichikawa N."/>
            <person name="Sato H."/>
            <person name="Tonouchi N."/>
        </authorList>
    </citation>
    <scope>NUCLEOTIDE SEQUENCE</scope>
    <source>
        <strain evidence="1">NBRC 4228</strain>
    </source>
</reference>
<accession>A0AAN5C0Z2</accession>